<reference evidence="2" key="1">
    <citation type="journal article" date="2022" name="Mol. Ecol. Resour.">
        <title>The genomes of chicory, endive, great burdock and yacon provide insights into Asteraceae palaeo-polyploidization history and plant inulin production.</title>
        <authorList>
            <person name="Fan W."/>
            <person name="Wang S."/>
            <person name="Wang H."/>
            <person name="Wang A."/>
            <person name="Jiang F."/>
            <person name="Liu H."/>
            <person name="Zhao H."/>
            <person name="Xu D."/>
            <person name="Zhang Y."/>
        </authorList>
    </citation>
    <scope>NUCLEOTIDE SEQUENCE [LARGE SCALE GENOMIC DNA]</scope>
    <source>
        <strain evidence="2">cv. Yunnan</strain>
    </source>
</reference>
<sequence length="200" mass="22005">MGYWKSTLVPKFKKLFEKNNLFSELINEEIPNRHDFAIGINKEKLEPVKANHIHAEVSTDSQEKTCGEGYPGVNCGRTCAEILKSKGHRVFRKARGDARYSPMLSDLRVDEFCKGTGSGSAVGGPIGREEASLGGHQPSPYHGQRISTPLKQNQPESRINGAQVQPIELVDLETNSNQGEFMNPESDSCLSSTPTSICWG</sequence>
<gene>
    <name evidence="1" type="ORF">L1987_03967</name>
</gene>
<dbReference type="Proteomes" id="UP001056120">
    <property type="component" value="Linkage Group LG01"/>
</dbReference>
<evidence type="ECO:0000313" key="2">
    <source>
        <dbReference type="Proteomes" id="UP001056120"/>
    </source>
</evidence>
<comment type="caution">
    <text evidence="1">The sequence shown here is derived from an EMBL/GenBank/DDBJ whole genome shotgun (WGS) entry which is preliminary data.</text>
</comment>
<protein>
    <submittedName>
        <fullName evidence="1">Uncharacterized protein</fullName>
    </submittedName>
</protein>
<keyword evidence="2" id="KW-1185">Reference proteome</keyword>
<name>A0ACB9KCA0_9ASTR</name>
<evidence type="ECO:0000313" key="1">
    <source>
        <dbReference type="EMBL" id="KAI3829839.1"/>
    </source>
</evidence>
<organism evidence="1 2">
    <name type="scientific">Smallanthus sonchifolius</name>
    <dbReference type="NCBI Taxonomy" id="185202"/>
    <lineage>
        <taxon>Eukaryota</taxon>
        <taxon>Viridiplantae</taxon>
        <taxon>Streptophyta</taxon>
        <taxon>Embryophyta</taxon>
        <taxon>Tracheophyta</taxon>
        <taxon>Spermatophyta</taxon>
        <taxon>Magnoliopsida</taxon>
        <taxon>eudicotyledons</taxon>
        <taxon>Gunneridae</taxon>
        <taxon>Pentapetalae</taxon>
        <taxon>asterids</taxon>
        <taxon>campanulids</taxon>
        <taxon>Asterales</taxon>
        <taxon>Asteraceae</taxon>
        <taxon>Asteroideae</taxon>
        <taxon>Heliantheae alliance</taxon>
        <taxon>Millerieae</taxon>
        <taxon>Smallanthus</taxon>
    </lineage>
</organism>
<dbReference type="EMBL" id="CM042018">
    <property type="protein sequence ID" value="KAI3829839.1"/>
    <property type="molecule type" value="Genomic_DNA"/>
</dbReference>
<proteinExistence type="predicted"/>
<accession>A0ACB9KCA0</accession>
<reference evidence="1 2" key="2">
    <citation type="journal article" date="2022" name="Mol. Ecol. Resour.">
        <title>The genomes of chicory, endive, great burdock and yacon provide insights into Asteraceae paleo-polyploidization history and plant inulin production.</title>
        <authorList>
            <person name="Fan W."/>
            <person name="Wang S."/>
            <person name="Wang H."/>
            <person name="Wang A."/>
            <person name="Jiang F."/>
            <person name="Liu H."/>
            <person name="Zhao H."/>
            <person name="Xu D."/>
            <person name="Zhang Y."/>
        </authorList>
    </citation>
    <scope>NUCLEOTIDE SEQUENCE [LARGE SCALE GENOMIC DNA]</scope>
    <source>
        <strain evidence="2">cv. Yunnan</strain>
        <tissue evidence="1">Leaves</tissue>
    </source>
</reference>